<feature type="region of interest" description="Disordered" evidence="1">
    <location>
        <begin position="1211"/>
        <end position="1231"/>
    </location>
</feature>
<protein>
    <recommendedName>
        <fullName evidence="2">SLH domain-containing protein</fullName>
    </recommendedName>
</protein>
<dbReference type="PANTHER" id="PTHR43308:SF5">
    <property type="entry name" value="S-LAYER PROTEIN _ PEPTIDOGLYCAN ENDO-BETA-N-ACETYLGLUCOSAMINIDASE"/>
    <property type="match status" value="1"/>
</dbReference>
<comment type="caution">
    <text evidence="3">The sequence shown here is derived from an EMBL/GenBank/DDBJ whole genome shotgun (WGS) entry which is preliminary data.</text>
</comment>
<dbReference type="SMART" id="SM00060">
    <property type="entry name" value="FN3"/>
    <property type="match status" value="4"/>
</dbReference>
<name>A0A7X2L4H5_9BACL</name>
<evidence type="ECO:0000259" key="2">
    <source>
        <dbReference type="PROSITE" id="PS51272"/>
    </source>
</evidence>
<sequence length="1652" mass="171559">MLVVMETLSIFGNSHSTRRQAMLKKIGKIGLALILVIGLLPIISLRAYAAAPSFNATTDFTIQPTVDYNSGKYLANAQGLPDGKTAVLLNTFFYDGSAYIYTYYLQVYDSAGTLISDVTVNNLLDTYYKSTEMNMLALSNGNILITYNKSDSGIDNSQVGTVVESTPNAYFMVLNQSGQKVVEQTRLNTYSAASNPALTRMVSITELSDGNLAFSWQRNDNISTVTRVFTSTGTPLSAETLLVNYNASMSYVSAGNGVYMAAYNSGASDDNIYLKIFSNSGDLLQTINVGPRTDEQQLSLSALNNGNFMFSQYNWKNGISSVSLYDPAGTSQGSFTVNGYLGFGSSAAYKNGAIPGFATVSTDPISTNAITDAYNNGTDWSGTQYAYLNYYDNDGTLVYTSDQPVDSAPVALEGYDEENWVYAVEYYPTFQLFPAFGDGVVFVKKDNTDNTHYRINAKRFDVGTPELITLQSAVADGVSLTTTSTKIDLTFEPAIAGLTAGDITITNGTGSAVKGALSGAGTDWSIALTSVITEGTVSVAVNAPNGYTISGSPMTATVSLFTPTPEVTPVADIDYAAEQLTGLTPNGSYTVNGTPVSAAGDGKLAIDGSWLGTSLSIVKKGNGSTTADSIAQALSIPARPAAPTGVTATAETSISANDGTLTNVTTALEYKKGAVGAWSDVLGTTVTGLVPDAYYVRTKATGSAFTSASVQMTVSAFAATPEVTPAAVIDYEAEQLTDLTPNGSYTINGTPVTADSSGKVTIDGNWLSTSLSIVKKGDGSTTTDSTAQTLSIPARPVAPMGVTATDETSIHANNGTLTNVTTALEYKKGAAGAWSDVLGTTVTGLVPDAYYVRTKATLTEFASPSVQVTVSAFAATPEVTPAAVIDYEAEQLTDLLPNGSYTINGTPVIADSSGAIIVDSNWLGASLSIMKKGDGSTTSDSVAQTLSIPARLAAPVGVTVTDVTYSGANDGTIQNVTVQMEYKKGSAGPWTDVADTTITYLPPDTYYVRVKATSTAFASNDAQITIHDSNAAIPSAPDVIADDQNNTVIGLDTSMELSMDDGPFVRYDGTNLPDLSGEHTVKVRVAASGSVPAGPATTLIFTTNASDPASGLTVSASDPSGTANDGHTQITVTPAPAVGHKLLYKNFGSGSAVVPNVGDIVAGYTLVGSDGIISAATGDTIGIAEVDADGKVVKYGGTTAVVVANPVVTPGTDPVSPGGNSNNGTPTGNTNTNVVTDVIVLVNGKEENAGKATTTTSGDVKTTIIAVDPAKLQAKLDAEGNGAVVTIPVTLDSNILVAELNGQMIKNMENVSATLMLQTSKGTYTLPAKEINIGALAESLGNGLKLEDITLKITIGETSASMSQVVTGAASNGGFTLVAPSLDFTVNATYGTSTVEVSRFNAYVERTVALPAGIDPNRITTAIVVDPDGTIRHVPTKLVLKDGRYYADINSLTNSVYSVVWHPLTFADVENHWAKDAVNDMGSRMVINGVNEQTFSPNADITRAEFAAIIVRGLGLKLGEGKTAFADVPADSWYVGAVATASEYGLITGFEDGMFQPNAPITREQAMNIIAKAMKLTGLAGQTNVADASSVLAAFTDAGSVGTWAKGSLALAAQAGLISGRGGNKLVAKANVTRAEVAVLIQRLLKKSELID</sequence>
<keyword evidence="4" id="KW-1185">Reference proteome</keyword>
<feature type="domain" description="SLH" evidence="2">
    <location>
        <begin position="1592"/>
        <end position="1652"/>
    </location>
</feature>
<evidence type="ECO:0000313" key="4">
    <source>
        <dbReference type="Proteomes" id="UP000463051"/>
    </source>
</evidence>
<dbReference type="Pfam" id="PF00395">
    <property type="entry name" value="SLH"/>
    <property type="match status" value="3"/>
</dbReference>
<proteinExistence type="predicted"/>
<dbReference type="InterPro" id="IPR051465">
    <property type="entry name" value="Cell_Envelope_Struct_Comp"/>
</dbReference>
<accession>A0A7X2L4H5</accession>
<organism evidence="3 4">
    <name type="scientific">Paenibacillus monticola</name>
    <dbReference type="NCBI Taxonomy" id="2666075"/>
    <lineage>
        <taxon>Bacteria</taxon>
        <taxon>Bacillati</taxon>
        <taxon>Bacillota</taxon>
        <taxon>Bacilli</taxon>
        <taxon>Bacillales</taxon>
        <taxon>Paenibacillaceae</taxon>
        <taxon>Paenibacillus</taxon>
    </lineage>
</organism>
<feature type="domain" description="SLH" evidence="2">
    <location>
        <begin position="1521"/>
        <end position="1584"/>
    </location>
</feature>
<dbReference type="EMBL" id="WJXB01000013">
    <property type="protein sequence ID" value="MRN56350.1"/>
    <property type="molecule type" value="Genomic_DNA"/>
</dbReference>
<dbReference type="PANTHER" id="PTHR43308">
    <property type="entry name" value="OUTER MEMBRANE PROTEIN ALPHA-RELATED"/>
    <property type="match status" value="1"/>
</dbReference>
<dbReference type="Proteomes" id="UP000463051">
    <property type="component" value="Unassembled WGS sequence"/>
</dbReference>
<dbReference type="InterPro" id="IPR001119">
    <property type="entry name" value="SLH_dom"/>
</dbReference>
<dbReference type="PROSITE" id="PS51272">
    <property type="entry name" value="SLH"/>
    <property type="match status" value="3"/>
</dbReference>
<gene>
    <name evidence="3" type="ORF">GJB61_25580</name>
</gene>
<dbReference type="InterPro" id="IPR003961">
    <property type="entry name" value="FN3_dom"/>
</dbReference>
<dbReference type="Pfam" id="PF18316">
    <property type="entry name" value="S-l_SbsC_C"/>
    <property type="match status" value="1"/>
</dbReference>
<dbReference type="InterPro" id="IPR040751">
    <property type="entry name" value="SbsC_C"/>
</dbReference>
<evidence type="ECO:0000256" key="1">
    <source>
        <dbReference type="SAM" id="MobiDB-lite"/>
    </source>
</evidence>
<reference evidence="3 4" key="1">
    <citation type="submission" date="2019-11" db="EMBL/GenBank/DDBJ databases">
        <title>Paenibacillus monticola sp. nov., a novel PGPR strain isolated from mountain sample in China.</title>
        <authorList>
            <person name="Zhao Q."/>
            <person name="Li H.-P."/>
            <person name="Zhang J.-L."/>
        </authorList>
    </citation>
    <scope>NUCLEOTIDE SEQUENCE [LARGE SCALE GENOMIC DNA]</scope>
    <source>
        <strain evidence="3 4">LC-T2</strain>
    </source>
</reference>
<evidence type="ECO:0000313" key="3">
    <source>
        <dbReference type="EMBL" id="MRN56350.1"/>
    </source>
</evidence>
<feature type="domain" description="SLH" evidence="2">
    <location>
        <begin position="1461"/>
        <end position="1520"/>
    </location>
</feature>